<name>A0A1R1JJJ4_9BURK</name>
<dbReference type="InterPro" id="IPR002078">
    <property type="entry name" value="Sigma_54_int"/>
</dbReference>
<comment type="caution">
    <text evidence="8">The sequence shown here is derived from an EMBL/GenBank/DDBJ whole genome shotgun (WGS) entry which is preliminary data.</text>
</comment>
<dbReference type="Gene3D" id="3.40.50.300">
    <property type="entry name" value="P-loop containing nucleotide triphosphate hydrolases"/>
    <property type="match status" value="1"/>
</dbReference>
<dbReference type="RefSeq" id="WP_076474484.1">
    <property type="nucleotide sequence ID" value="NZ_MTJZ01000001.1"/>
</dbReference>
<dbReference type="FunFam" id="3.40.50.300:FF:000006">
    <property type="entry name" value="DNA-binding transcriptional regulator NtrC"/>
    <property type="match status" value="1"/>
</dbReference>
<dbReference type="SUPFAM" id="SSF52540">
    <property type="entry name" value="P-loop containing nucleoside triphosphate hydrolases"/>
    <property type="match status" value="1"/>
</dbReference>
<gene>
    <name evidence="8" type="ORF">BW685_01590</name>
</gene>
<dbReference type="Pfam" id="PF25601">
    <property type="entry name" value="AAA_lid_14"/>
    <property type="match status" value="1"/>
</dbReference>
<evidence type="ECO:0000313" key="8">
    <source>
        <dbReference type="EMBL" id="OMG75363.1"/>
    </source>
</evidence>
<dbReference type="Pfam" id="PF02954">
    <property type="entry name" value="HTH_8"/>
    <property type="match status" value="1"/>
</dbReference>
<dbReference type="InterPro" id="IPR003593">
    <property type="entry name" value="AAA+_ATPase"/>
</dbReference>
<dbReference type="GO" id="GO:0005524">
    <property type="term" value="F:ATP binding"/>
    <property type="evidence" value="ECO:0007669"/>
    <property type="project" value="UniProtKB-KW"/>
</dbReference>
<dbReference type="PANTHER" id="PTHR32071">
    <property type="entry name" value="TRANSCRIPTIONAL REGULATORY PROTEIN"/>
    <property type="match status" value="1"/>
</dbReference>
<keyword evidence="1" id="KW-0547">Nucleotide-binding</keyword>
<dbReference type="InterPro" id="IPR009057">
    <property type="entry name" value="Homeodomain-like_sf"/>
</dbReference>
<evidence type="ECO:0000256" key="3">
    <source>
        <dbReference type="ARBA" id="ARBA00023015"/>
    </source>
</evidence>
<dbReference type="InterPro" id="IPR025943">
    <property type="entry name" value="Sigma_54_int_dom_ATP-bd_2"/>
</dbReference>
<dbReference type="Proteomes" id="UP000187194">
    <property type="component" value="Unassembled WGS sequence"/>
</dbReference>
<dbReference type="PANTHER" id="PTHR32071:SF120">
    <property type="entry name" value="TRANSCRIPTIONAL REGULATOR-RELATED"/>
    <property type="match status" value="1"/>
</dbReference>
<dbReference type="Gene3D" id="1.10.8.60">
    <property type="match status" value="1"/>
</dbReference>
<dbReference type="Pfam" id="PF20161">
    <property type="entry name" value="VpsR"/>
    <property type="match status" value="1"/>
</dbReference>
<keyword evidence="4" id="KW-0238">DNA-binding</keyword>
<dbReference type="Gene3D" id="1.10.10.60">
    <property type="entry name" value="Homeodomain-like"/>
    <property type="match status" value="1"/>
</dbReference>
<evidence type="ECO:0000259" key="7">
    <source>
        <dbReference type="PROSITE" id="PS50045"/>
    </source>
</evidence>
<dbReference type="PROSITE" id="PS00688">
    <property type="entry name" value="SIGMA54_INTERACT_3"/>
    <property type="match status" value="1"/>
</dbReference>
<dbReference type="GO" id="GO:0006355">
    <property type="term" value="P:regulation of DNA-templated transcription"/>
    <property type="evidence" value="ECO:0007669"/>
    <property type="project" value="InterPro"/>
</dbReference>
<organism evidence="8 9">
    <name type="scientific">Burkholderia ubonensis</name>
    <dbReference type="NCBI Taxonomy" id="101571"/>
    <lineage>
        <taxon>Bacteria</taxon>
        <taxon>Pseudomonadati</taxon>
        <taxon>Pseudomonadota</taxon>
        <taxon>Betaproteobacteria</taxon>
        <taxon>Burkholderiales</taxon>
        <taxon>Burkholderiaceae</taxon>
        <taxon>Burkholderia</taxon>
        <taxon>Burkholderia cepacia complex</taxon>
    </lineage>
</organism>
<feature type="compositionally biased region" description="Basic and acidic residues" evidence="6">
    <location>
        <begin position="467"/>
        <end position="477"/>
    </location>
</feature>
<dbReference type="InterPro" id="IPR045343">
    <property type="entry name" value="VpsR"/>
</dbReference>
<reference evidence="8 9" key="1">
    <citation type="submission" date="2017-01" db="EMBL/GenBank/DDBJ databases">
        <title>Phylogeographic, genomic and meropenem susceptibility analysis of Burkholderia ubonensis.</title>
        <authorList>
            <person name="Price E.P."/>
            <person name="Sarovich D.S."/>
            <person name="Webb J.R."/>
            <person name="Hall C.M."/>
            <person name="Sahl J.W."/>
            <person name="Kaestli M."/>
            <person name="Mayo M."/>
            <person name="Harrington G."/>
            <person name="Baker A.L."/>
            <person name="Sidak-Loftis L.C."/>
            <person name="Lummis M."/>
            <person name="Schupp J.M."/>
            <person name="Gillece J.D."/>
            <person name="Tuanyok A."/>
            <person name="Warner J."/>
            <person name="Busch J.D."/>
            <person name="Keim P."/>
            <person name="Currie B.J."/>
            <person name="Wagner D.M."/>
        </authorList>
    </citation>
    <scope>NUCLEOTIDE SEQUENCE [LARGE SCALE GENOMIC DNA]</scope>
    <source>
        <strain evidence="8 9">A21</strain>
    </source>
</reference>
<evidence type="ECO:0000256" key="5">
    <source>
        <dbReference type="ARBA" id="ARBA00023163"/>
    </source>
</evidence>
<feature type="domain" description="Sigma-54 factor interaction" evidence="7">
    <location>
        <begin position="167"/>
        <end position="396"/>
    </location>
</feature>
<dbReference type="Pfam" id="PF00158">
    <property type="entry name" value="Sigma54_activat"/>
    <property type="match status" value="1"/>
</dbReference>
<dbReference type="CDD" id="cd00009">
    <property type="entry name" value="AAA"/>
    <property type="match status" value="1"/>
</dbReference>
<dbReference type="InterPro" id="IPR002197">
    <property type="entry name" value="HTH_Fis"/>
</dbReference>
<dbReference type="PROSITE" id="PS50045">
    <property type="entry name" value="SIGMA54_INTERACT_4"/>
    <property type="match status" value="1"/>
</dbReference>
<dbReference type="InterPro" id="IPR058031">
    <property type="entry name" value="AAA_lid_NorR"/>
</dbReference>
<evidence type="ECO:0000256" key="2">
    <source>
        <dbReference type="ARBA" id="ARBA00022840"/>
    </source>
</evidence>
<proteinExistence type="predicted"/>
<keyword evidence="2" id="KW-0067">ATP-binding</keyword>
<keyword evidence="3" id="KW-0805">Transcription regulation</keyword>
<accession>A0A1R1JJJ4</accession>
<dbReference type="AlphaFoldDB" id="A0A1R1JJJ4"/>
<evidence type="ECO:0000256" key="4">
    <source>
        <dbReference type="ARBA" id="ARBA00023125"/>
    </source>
</evidence>
<keyword evidence="5" id="KW-0804">Transcription</keyword>
<protein>
    <submittedName>
        <fullName evidence="8">Sigma-54-dependent Fis family transcriptional regulator</fullName>
    </submittedName>
</protein>
<dbReference type="InterPro" id="IPR025944">
    <property type="entry name" value="Sigma_54_int_dom_CS"/>
</dbReference>
<feature type="region of interest" description="Disordered" evidence="6">
    <location>
        <begin position="467"/>
        <end position="495"/>
    </location>
</feature>
<evidence type="ECO:0000313" key="9">
    <source>
        <dbReference type="Proteomes" id="UP000187194"/>
    </source>
</evidence>
<dbReference type="GO" id="GO:0043565">
    <property type="term" value="F:sequence-specific DNA binding"/>
    <property type="evidence" value="ECO:0007669"/>
    <property type="project" value="InterPro"/>
</dbReference>
<dbReference type="PROSITE" id="PS00676">
    <property type="entry name" value="SIGMA54_INTERACT_2"/>
    <property type="match status" value="1"/>
</dbReference>
<dbReference type="EMBL" id="MTJZ01000001">
    <property type="protein sequence ID" value="OMG75363.1"/>
    <property type="molecule type" value="Genomic_DNA"/>
</dbReference>
<dbReference type="SMART" id="SM00382">
    <property type="entry name" value="AAA"/>
    <property type="match status" value="1"/>
</dbReference>
<dbReference type="SUPFAM" id="SSF46689">
    <property type="entry name" value="Homeodomain-like"/>
    <property type="match status" value="1"/>
</dbReference>
<evidence type="ECO:0000256" key="6">
    <source>
        <dbReference type="SAM" id="MobiDB-lite"/>
    </source>
</evidence>
<evidence type="ECO:0000256" key="1">
    <source>
        <dbReference type="ARBA" id="ARBA00022741"/>
    </source>
</evidence>
<feature type="region of interest" description="Disordered" evidence="6">
    <location>
        <begin position="1"/>
        <end position="23"/>
    </location>
</feature>
<sequence>MVSKSPDAPRGAASAATDAPPVSITAPEAGRKLFVIAKSPDEPLLAQLRALGWEIAVAKSAGAAQNMTSSAGVAAGLIDFTGFTSRDFPALKACLSLPAIGWISVAQAGVSIGQAVRELIRSYCFDYVTLPLPYEWISHVLGHARGMAALDRVDGAAYAASIGEHGMIGNCEAMQQLFSTIRKVAKTDASVFISGESGTGKELTALAIHERSARAKGPFVAINCGAIPHHLLQSELFGYERGAFTGANQRRAGRIESADGGTLFLDEIGDMPLESQASMLRFLQEGRIERLGGQEPIQVNVRIVSATHVDLDGAVESGRFRADLYHRLCVLRIHEPPLRARGKDIDILAHYVLQKYKADSGRKISGFTSAALDAMRRYEWPGNVRELINRVRRGIVMAESRLLTPHDLGLETPGEAEPVTLEQARALAERTAIENALLRNDHRINKAAAELGISRVTLYRMMIEHGLSDHDNGDGGKDGAPTEPPSGDEGHRRVG</sequence>
<dbReference type="InterPro" id="IPR027417">
    <property type="entry name" value="P-loop_NTPase"/>
</dbReference>